<feature type="compositionally biased region" description="Gly residues" evidence="4">
    <location>
        <begin position="75"/>
        <end position="88"/>
    </location>
</feature>
<proteinExistence type="predicted"/>
<feature type="domain" description="Carboxyltransferase" evidence="5">
    <location>
        <begin position="1"/>
        <end position="245"/>
    </location>
</feature>
<name>A0A8J4AKX3_9ACTN</name>
<evidence type="ECO:0000256" key="3">
    <source>
        <dbReference type="ARBA" id="ARBA00022840"/>
    </source>
</evidence>
<dbReference type="InterPro" id="IPR003833">
    <property type="entry name" value="CT_C_D"/>
</dbReference>
<evidence type="ECO:0000259" key="5">
    <source>
        <dbReference type="SMART" id="SM00796"/>
    </source>
</evidence>
<dbReference type="EMBL" id="BOPO01000125">
    <property type="protein sequence ID" value="GIL30633.1"/>
    <property type="molecule type" value="Genomic_DNA"/>
</dbReference>
<evidence type="ECO:0000256" key="4">
    <source>
        <dbReference type="SAM" id="MobiDB-lite"/>
    </source>
</evidence>
<evidence type="ECO:0000313" key="7">
    <source>
        <dbReference type="Proteomes" id="UP000614996"/>
    </source>
</evidence>
<accession>A0A8J4AKX3</accession>
<dbReference type="Proteomes" id="UP000614996">
    <property type="component" value="Unassembled WGS sequence"/>
</dbReference>
<keyword evidence="1" id="KW-0547">Nucleotide-binding</keyword>
<dbReference type="Gene3D" id="3.30.1360.40">
    <property type="match status" value="1"/>
</dbReference>
<dbReference type="InterPro" id="IPR029000">
    <property type="entry name" value="Cyclophilin-like_dom_sf"/>
</dbReference>
<dbReference type="SUPFAM" id="SSF50891">
    <property type="entry name" value="Cyclophilin-like"/>
    <property type="match status" value="1"/>
</dbReference>
<feature type="compositionally biased region" description="Low complexity" evidence="4">
    <location>
        <begin position="89"/>
        <end position="101"/>
    </location>
</feature>
<sequence length="258" mass="25959">MRTRPAGPHAVLLECADAAEVAGWHAELRRRRDSGALAATELVPAARTVLVDGVADPAALAEILIRAADSFPGGTTGGSPGGLPGGTAGSSPGAATSRSAGPAGGAGGTIGDRCTEAVESPAGPRVPPVAAAHVELDCVYDGPDLADVAELWGTSVDGVIARHTGTEFRVAFCGFSPGFGYLTGLPAELAVPRRDSPRPRVPAGAVGLAGEYSGVYPSPSPGGWRLIGRTDRVLFDPDASPPALLTPGTRVTFRAVRG</sequence>
<evidence type="ECO:0000256" key="1">
    <source>
        <dbReference type="ARBA" id="ARBA00022741"/>
    </source>
</evidence>
<dbReference type="GO" id="GO:0005524">
    <property type="term" value="F:ATP binding"/>
    <property type="evidence" value="ECO:0007669"/>
    <property type="project" value="UniProtKB-KW"/>
</dbReference>
<organism evidence="6 7">
    <name type="scientific">Actinocatenispora comari</name>
    <dbReference type="NCBI Taxonomy" id="2807577"/>
    <lineage>
        <taxon>Bacteria</taxon>
        <taxon>Bacillati</taxon>
        <taxon>Actinomycetota</taxon>
        <taxon>Actinomycetes</taxon>
        <taxon>Micromonosporales</taxon>
        <taxon>Micromonosporaceae</taxon>
        <taxon>Actinocatenispora</taxon>
    </lineage>
</organism>
<keyword evidence="2" id="KW-0378">Hydrolase</keyword>
<dbReference type="AlphaFoldDB" id="A0A8J4AKX3"/>
<dbReference type="Pfam" id="PF02682">
    <property type="entry name" value="CT_C_D"/>
    <property type="match status" value="1"/>
</dbReference>
<dbReference type="PANTHER" id="PTHR34698:SF2">
    <property type="entry name" value="5-OXOPROLINASE SUBUNIT B"/>
    <property type="match status" value="1"/>
</dbReference>
<dbReference type="SMART" id="SM00796">
    <property type="entry name" value="AHS1"/>
    <property type="match status" value="1"/>
</dbReference>
<dbReference type="GO" id="GO:0016787">
    <property type="term" value="F:hydrolase activity"/>
    <property type="evidence" value="ECO:0007669"/>
    <property type="project" value="UniProtKB-KW"/>
</dbReference>
<keyword evidence="7" id="KW-1185">Reference proteome</keyword>
<dbReference type="PANTHER" id="PTHR34698">
    <property type="entry name" value="5-OXOPROLINASE SUBUNIT B"/>
    <property type="match status" value="1"/>
</dbReference>
<dbReference type="RefSeq" id="WP_207128236.1">
    <property type="nucleotide sequence ID" value="NZ_BOPO01000125.1"/>
</dbReference>
<keyword evidence="3" id="KW-0067">ATP-binding</keyword>
<evidence type="ECO:0000256" key="2">
    <source>
        <dbReference type="ARBA" id="ARBA00022801"/>
    </source>
</evidence>
<evidence type="ECO:0000313" key="6">
    <source>
        <dbReference type="EMBL" id="GIL30633.1"/>
    </source>
</evidence>
<protein>
    <recommendedName>
        <fullName evidence="5">Carboxyltransferase domain-containing protein</fullName>
    </recommendedName>
</protein>
<reference evidence="7" key="1">
    <citation type="journal article" date="2021" name="Int. J. Syst. Evol. Microbiol.">
        <title>Actinocatenispora comari sp. nov., an endophytic actinomycete isolated from aerial parts of Comarum salesowianum.</title>
        <authorList>
            <person name="Oyunbileg N."/>
            <person name="Iizaka Y."/>
            <person name="Hamada M."/>
            <person name="Davaapurev B.O."/>
            <person name="Fukumoto A."/>
            <person name="Tsetseg B."/>
            <person name="Kato F."/>
            <person name="Tamura T."/>
            <person name="Batkhuu J."/>
            <person name="Anzai Y."/>
        </authorList>
    </citation>
    <scope>NUCLEOTIDE SEQUENCE [LARGE SCALE GENOMIC DNA]</scope>
    <source>
        <strain evidence="7">NUM-2625</strain>
    </source>
</reference>
<dbReference type="Gene3D" id="2.40.100.10">
    <property type="entry name" value="Cyclophilin-like"/>
    <property type="match status" value="1"/>
</dbReference>
<feature type="region of interest" description="Disordered" evidence="4">
    <location>
        <begin position="75"/>
        <end position="126"/>
    </location>
</feature>
<gene>
    <name evidence="6" type="ORF">NUM_58870</name>
</gene>
<dbReference type="InterPro" id="IPR010016">
    <property type="entry name" value="PxpB"/>
</dbReference>
<comment type="caution">
    <text evidence="6">The sequence shown here is derived from an EMBL/GenBank/DDBJ whole genome shotgun (WGS) entry which is preliminary data.</text>
</comment>